<keyword evidence="2" id="KW-1185">Reference proteome</keyword>
<dbReference type="Proteomes" id="UP000789920">
    <property type="component" value="Unassembled WGS sequence"/>
</dbReference>
<reference evidence="1" key="1">
    <citation type="submission" date="2021-06" db="EMBL/GenBank/DDBJ databases">
        <authorList>
            <person name="Kallberg Y."/>
            <person name="Tangrot J."/>
            <person name="Rosling A."/>
        </authorList>
    </citation>
    <scope>NUCLEOTIDE SEQUENCE</scope>
    <source>
        <strain evidence="1">MA461A</strain>
    </source>
</reference>
<gene>
    <name evidence="1" type="ORF">RPERSI_LOCUS6543</name>
</gene>
<name>A0ACA9N478_9GLOM</name>
<proteinExistence type="predicted"/>
<comment type="caution">
    <text evidence="1">The sequence shown here is derived from an EMBL/GenBank/DDBJ whole genome shotgun (WGS) entry which is preliminary data.</text>
</comment>
<sequence>MCLVAAFGLFVVLVVETSHLLKLYVRFVYALIILRSLSWLYTVIVFASFKNDFMNFCKASYNQSNADENQITRACNIAYIGWFLSTIFIGVFLIIITIYFAMVINAYAEKCKAKEDGYYISPDVIETPGSNLNS</sequence>
<organism evidence="1 2">
    <name type="scientific">Racocetra persica</name>
    <dbReference type="NCBI Taxonomy" id="160502"/>
    <lineage>
        <taxon>Eukaryota</taxon>
        <taxon>Fungi</taxon>
        <taxon>Fungi incertae sedis</taxon>
        <taxon>Mucoromycota</taxon>
        <taxon>Glomeromycotina</taxon>
        <taxon>Glomeromycetes</taxon>
        <taxon>Diversisporales</taxon>
        <taxon>Gigasporaceae</taxon>
        <taxon>Racocetra</taxon>
    </lineage>
</organism>
<accession>A0ACA9N478</accession>
<evidence type="ECO:0000313" key="2">
    <source>
        <dbReference type="Proteomes" id="UP000789920"/>
    </source>
</evidence>
<protein>
    <submittedName>
        <fullName evidence="1">31507_t:CDS:1</fullName>
    </submittedName>
</protein>
<evidence type="ECO:0000313" key="1">
    <source>
        <dbReference type="EMBL" id="CAG8616870.1"/>
    </source>
</evidence>
<dbReference type="EMBL" id="CAJVQC010010461">
    <property type="protein sequence ID" value="CAG8616870.1"/>
    <property type="molecule type" value="Genomic_DNA"/>
</dbReference>